<proteinExistence type="predicted"/>
<accession>A0A4R7K1Y9</accession>
<dbReference type="Proteomes" id="UP000295830">
    <property type="component" value="Unassembled WGS sequence"/>
</dbReference>
<dbReference type="Gene3D" id="3.40.30.10">
    <property type="entry name" value="Glutaredoxin"/>
    <property type="match status" value="1"/>
</dbReference>
<evidence type="ECO:0000313" key="6">
    <source>
        <dbReference type="Proteomes" id="UP000295830"/>
    </source>
</evidence>
<sequence>MARIHWPLLLLLLAAVSASADIYKSVDEDGNVSFSDSATDHSNPEKVEMSGLNSIQSPETRTGDELIEHLSPDDGSVVMYSASWCGVCDKARDYFVNNDIPFREYDVEERGRGKHDYRKLDADGVPVILHDDQRLDGFSAGSFEAMYRD</sequence>
<dbReference type="InterPro" id="IPR036249">
    <property type="entry name" value="Thioredoxin-like_sf"/>
</dbReference>
<dbReference type="InterPro" id="IPR002109">
    <property type="entry name" value="Glutaredoxin"/>
</dbReference>
<comment type="caution">
    <text evidence="5">The sequence shown here is derived from an EMBL/GenBank/DDBJ whole genome shotgun (WGS) entry which is preliminary data.</text>
</comment>
<dbReference type="CDD" id="cd02976">
    <property type="entry name" value="NrdH"/>
    <property type="match status" value="1"/>
</dbReference>
<dbReference type="Pfam" id="PF13511">
    <property type="entry name" value="DUF4124"/>
    <property type="match status" value="1"/>
</dbReference>
<feature type="compositionally biased region" description="Basic and acidic residues" evidence="1">
    <location>
        <begin position="38"/>
        <end position="48"/>
    </location>
</feature>
<feature type="region of interest" description="Disordered" evidence="1">
    <location>
        <begin position="33"/>
        <end position="68"/>
    </location>
</feature>
<evidence type="ECO:0000313" key="5">
    <source>
        <dbReference type="EMBL" id="TDT44384.1"/>
    </source>
</evidence>
<gene>
    <name evidence="5" type="ORF">DES49_0486</name>
</gene>
<feature type="domain" description="DUF4124" evidence="4">
    <location>
        <begin position="9"/>
        <end position="61"/>
    </location>
</feature>
<feature type="compositionally biased region" description="Polar residues" evidence="1">
    <location>
        <begin position="51"/>
        <end position="60"/>
    </location>
</feature>
<organism evidence="5 6">
    <name type="scientific">Halospina denitrificans</name>
    <dbReference type="NCBI Taxonomy" id="332522"/>
    <lineage>
        <taxon>Bacteria</taxon>
        <taxon>Pseudomonadati</taxon>
        <taxon>Pseudomonadota</taxon>
        <taxon>Gammaproteobacteria</taxon>
        <taxon>Halospina</taxon>
    </lineage>
</organism>
<dbReference type="RefSeq" id="WP_133734769.1">
    <property type="nucleotide sequence ID" value="NZ_SOAX01000001.1"/>
</dbReference>
<evidence type="ECO:0000259" key="3">
    <source>
        <dbReference type="Pfam" id="PF00462"/>
    </source>
</evidence>
<dbReference type="SUPFAM" id="SSF52833">
    <property type="entry name" value="Thioredoxin-like"/>
    <property type="match status" value="1"/>
</dbReference>
<reference evidence="5 6" key="1">
    <citation type="submission" date="2019-03" db="EMBL/GenBank/DDBJ databases">
        <title>Genomic Encyclopedia of Type Strains, Phase IV (KMG-IV): sequencing the most valuable type-strain genomes for metagenomic binning, comparative biology and taxonomic classification.</title>
        <authorList>
            <person name="Goeker M."/>
        </authorList>
    </citation>
    <scope>NUCLEOTIDE SEQUENCE [LARGE SCALE GENOMIC DNA]</scope>
    <source>
        <strain evidence="5 6">DSM 15505</strain>
    </source>
</reference>
<feature type="signal peptide" evidence="2">
    <location>
        <begin position="1"/>
        <end position="20"/>
    </location>
</feature>
<evidence type="ECO:0000256" key="2">
    <source>
        <dbReference type="SAM" id="SignalP"/>
    </source>
</evidence>
<feature type="chain" id="PRO_5020191266" evidence="2">
    <location>
        <begin position="21"/>
        <end position="149"/>
    </location>
</feature>
<evidence type="ECO:0000259" key="4">
    <source>
        <dbReference type="Pfam" id="PF13511"/>
    </source>
</evidence>
<dbReference type="OrthoDB" id="9814618at2"/>
<keyword evidence="2" id="KW-0732">Signal</keyword>
<keyword evidence="6" id="KW-1185">Reference proteome</keyword>
<dbReference type="EMBL" id="SOAX01000001">
    <property type="protein sequence ID" value="TDT44384.1"/>
    <property type="molecule type" value="Genomic_DNA"/>
</dbReference>
<dbReference type="AlphaFoldDB" id="A0A4R7K1Y9"/>
<dbReference type="Pfam" id="PF00462">
    <property type="entry name" value="Glutaredoxin"/>
    <property type="match status" value="1"/>
</dbReference>
<evidence type="ECO:0000256" key="1">
    <source>
        <dbReference type="SAM" id="MobiDB-lite"/>
    </source>
</evidence>
<dbReference type="InterPro" id="IPR025392">
    <property type="entry name" value="DUF4124"/>
</dbReference>
<protein>
    <submittedName>
        <fullName evidence="5">Glutaredoxin</fullName>
    </submittedName>
</protein>
<name>A0A4R7K1Y9_9GAMM</name>
<feature type="domain" description="Glutaredoxin" evidence="3">
    <location>
        <begin position="77"/>
        <end position="133"/>
    </location>
</feature>